<dbReference type="EC" id="5.1.3.3" evidence="1"/>
<evidence type="ECO:0000313" key="2">
    <source>
        <dbReference type="Proteomes" id="UP000730618"/>
    </source>
</evidence>
<dbReference type="GO" id="GO:0004034">
    <property type="term" value="F:aldose 1-epimerase activity"/>
    <property type="evidence" value="ECO:0007669"/>
    <property type="project" value="UniProtKB-EC"/>
</dbReference>
<keyword evidence="1" id="KW-0413">Isomerase</keyword>
<sequence>MAANTHEGLYQGEKAVWLEAGPYEAAVLPEIGANLIAFRDTVKQYRFLHEPTAEEMESFKAKPVIHGIPVLFPPNRYEDGKFPWNGKVYSFPVNEPSTGNHLHGFLHYIPWAVESRSNSETEARVTLVQQVTESHPVYAYFPHAFTIRLHYTLSAAGLQQQVTIRNDGKDAMPCLLAFHTSINAPFAEGSTASDCMFTMTIGQRWELSGRMLPTGRFQPLKPEEERMQRGGVSPYFEAMDNHYTAVPQNGRNRMELTDTRLNVKLVYDVGTAYKQWMIWNNNAGGRFFCPEPQVNLVNAPNVQLPAEEIGLHALEPGAIWEASSRLYTIEA</sequence>
<dbReference type="EMBL" id="CAJVCE010000012">
    <property type="protein sequence ID" value="CAG7648675.1"/>
    <property type="molecule type" value="Genomic_DNA"/>
</dbReference>
<dbReference type="Pfam" id="PF01263">
    <property type="entry name" value="Aldose_epim"/>
    <property type="match status" value="1"/>
</dbReference>
<dbReference type="InterPro" id="IPR008183">
    <property type="entry name" value="Aldose_1/G6P_1-epimerase"/>
</dbReference>
<keyword evidence="2" id="KW-1185">Reference proteome</keyword>
<gene>
    <name evidence="1" type="primary">galM_1</name>
    <name evidence="1" type="ORF">PAECIP111802_04287</name>
</gene>
<proteinExistence type="predicted"/>
<evidence type="ECO:0000313" key="1">
    <source>
        <dbReference type="EMBL" id="CAG7648675.1"/>
    </source>
</evidence>
<dbReference type="Proteomes" id="UP000730618">
    <property type="component" value="Unassembled WGS sequence"/>
</dbReference>
<dbReference type="RefSeq" id="WP_218100563.1">
    <property type="nucleotide sequence ID" value="NZ_CAJVCE010000012.1"/>
</dbReference>
<organism evidence="1 2">
    <name type="scientific">Paenibacillus allorhizosphaerae</name>
    <dbReference type="NCBI Taxonomy" id="2849866"/>
    <lineage>
        <taxon>Bacteria</taxon>
        <taxon>Bacillati</taxon>
        <taxon>Bacillota</taxon>
        <taxon>Bacilli</taxon>
        <taxon>Bacillales</taxon>
        <taxon>Paenibacillaceae</taxon>
        <taxon>Paenibacillus</taxon>
    </lineage>
</organism>
<protein>
    <submittedName>
        <fullName evidence="1">Aldose 1-epimerase</fullName>
        <ecNumber evidence="1">5.1.3.3</ecNumber>
    </submittedName>
</protein>
<reference evidence="1 2" key="1">
    <citation type="submission" date="2021-06" db="EMBL/GenBank/DDBJ databases">
        <authorList>
            <person name="Criscuolo A."/>
        </authorList>
    </citation>
    <scope>NUCLEOTIDE SEQUENCE [LARGE SCALE GENOMIC DNA]</scope>
    <source>
        <strain evidence="2">CIP 111802</strain>
    </source>
</reference>
<accession>A0ABM8VLJ3</accession>
<dbReference type="CDD" id="cd01081">
    <property type="entry name" value="Aldose_epim"/>
    <property type="match status" value="1"/>
</dbReference>
<comment type="caution">
    <text evidence="1">The sequence shown here is derived from an EMBL/GenBank/DDBJ whole genome shotgun (WGS) entry which is preliminary data.</text>
</comment>
<name>A0ABM8VLJ3_9BACL</name>